<gene>
    <name evidence="2" type="ORF">U9M48_018861</name>
</gene>
<protein>
    <recommendedName>
        <fullName evidence="1">Reverse transcriptase zinc-binding domain-containing protein</fullName>
    </recommendedName>
</protein>
<name>A0AAQ3TCT2_PASNO</name>
<evidence type="ECO:0000313" key="2">
    <source>
        <dbReference type="EMBL" id="WVZ70175.1"/>
    </source>
</evidence>
<dbReference type="InterPro" id="IPR026960">
    <property type="entry name" value="RVT-Znf"/>
</dbReference>
<dbReference type="PANTHER" id="PTHR36617">
    <property type="entry name" value="PROTEIN, PUTATIVE-RELATED"/>
    <property type="match status" value="1"/>
</dbReference>
<dbReference type="AlphaFoldDB" id="A0AAQ3TCT2"/>
<dbReference type="Proteomes" id="UP001341281">
    <property type="component" value="Chromosome 04"/>
</dbReference>
<accession>A0AAQ3TCT2</accession>
<sequence>MEIKSQISKSWVFYLKKWDPNTWLGDQPLKYQYSSLFNIVRKKNVTIADVLSFSPFNISFRRALTGNKLTEWHNLVFHLANVSLTEGNDMFRWNLHSNGCFTVQSIYKHLINNNTRVSQDVWRTRLPLKIKIFMWYIKRGVLLTKDNLNRRNWRGDNTCVFCPRPETIQHLFFECSYAKFLWRTSHIALGIIRAIYFCWEQQGLVGLYGYFEIKLFLRKVDQNHFCRFSSRELTGFVHWPSPSCNKVKSELKLLLKVVVKWRRI</sequence>
<evidence type="ECO:0000313" key="3">
    <source>
        <dbReference type="Proteomes" id="UP001341281"/>
    </source>
</evidence>
<reference evidence="2 3" key="1">
    <citation type="submission" date="2024-02" db="EMBL/GenBank/DDBJ databases">
        <title>High-quality chromosome-scale genome assembly of Pensacola bahiagrass (Paspalum notatum Flugge var. saurae).</title>
        <authorList>
            <person name="Vega J.M."/>
            <person name="Podio M."/>
            <person name="Orjuela J."/>
            <person name="Siena L.A."/>
            <person name="Pessino S.C."/>
            <person name="Combes M.C."/>
            <person name="Mariac C."/>
            <person name="Albertini E."/>
            <person name="Pupilli F."/>
            <person name="Ortiz J.P.A."/>
            <person name="Leblanc O."/>
        </authorList>
    </citation>
    <scope>NUCLEOTIDE SEQUENCE [LARGE SCALE GENOMIC DNA]</scope>
    <source>
        <strain evidence="2">R1</strain>
        <tissue evidence="2">Leaf</tissue>
    </source>
</reference>
<dbReference type="EMBL" id="CP144748">
    <property type="protein sequence ID" value="WVZ70175.1"/>
    <property type="molecule type" value="Genomic_DNA"/>
</dbReference>
<evidence type="ECO:0000259" key="1">
    <source>
        <dbReference type="Pfam" id="PF13966"/>
    </source>
</evidence>
<dbReference type="PANTHER" id="PTHR36617:SF14">
    <property type="entry name" value="REVERSE TRANSCRIPTASE ZINC-BINDING DOMAIN-CONTAINING PROTEIN"/>
    <property type="match status" value="1"/>
</dbReference>
<keyword evidence="3" id="KW-1185">Reference proteome</keyword>
<proteinExistence type="predicted"/>
<feature type="domain" description="Reverse transcriptase zinc-binding" evidence="1">
    <location>
        <begin position="101"/>
        <end position="182"/>
    </location>
</feature>
<dbReference type="Pfam" id="PF13966">
    <property type="entry name" value="zf-RVT"/>
    <property type="match status" value="1"/>
</dbReference>
<organism evidence="2 3">
    <name type="scientific">Paspalum notatum var. saurae</name>
    <dbReference type="NCBI Taxonomy" id="547442"/>
    <lineage>
        <taxon>Eukaryota</taxon>
        <taxon>Viridiplantae</taxon>
        <taxon>Streptophyta</taxon>
        <taxon>Embryophyta</taxon>
        <taxon>Tracheophyta</taxon>
        <taxon>Spermatophyta</taxon>
        <taxon>Magnoliopsida</taxon>
        <taxon>Liliopsida</taxon>
        <taxon>Poales</taxon>
        <taxon>Poaceae</taxon>
        <taxon>PACMAD clade</taxon>
        <taxon>Panicoideae</taxon>
        <taxon>Andropogonodae</taxon>
        <taxon>Paspaleae</taxon>
        <taxon>Paspalinae</taxon>
        <taxon>Paspalum</taxon>
    </lineage>
</organism>